<feature type="transmembrane region" description="Helical" evidence="8">
    <location>
        <begin position="76"/>
        <end position="94"/>
    </location>
</feature>
<dbReference type="InterPro" id="IPR004695">
    <property type="entry name" value="SLAC1/Mae1/Ssu1/TehA"/>
</dbReference>
<dbReference type="GO" id="GO:0000319">
    <property type="term" value="F:sulfite transmembrane transporter activity"/>
    <property type="evidence" value="ECO:0007669"/>
    <property type="project" value="TreeGrafter"/>
</dbReference>
<keyword evidence="6 8" id="KW-1133">Transmembrane helix</keyword>
<dbReference type="GO" id="GO:0005886">
    <property type="term" value="C:plasma membrane"/>
    <property type="evidence" value="ECO:0007669"/>
    <property type="project" value="UniProtKB-SubCell"/>
</dbReference>
<feature type="transmembrane region" description="Helical" evidence="8">
    <location>
        <begin position="311"/>
        <end position="332"/>
    </location>
</feature>
<evidence type="ECO:0000256" key="3">
    <source>
        <dbReference type="ARBA" id="ARBA00022448"/>
    </source>
</evidence>
<dbReference type="Pfam" id="PF03595">
    <property type="entry name" value="SLAC1"/>
    <property type="match status" value="1"/>
</dbReference>
<organism evidence="9 10">
    <name type="scientific">Glaciibacter psychrotolerans</name>
    <dbReference type="NCBI Taxonomy" id="670054"/>
    <lineage>
        <taxon>Bacteria</taxon>
        <taxon>Bacillati</taxon>
        <taxon>Actinomycetota</taxon>
        <taxon>Actinomycetes</taxon>
        <taxon>Micrococcales</taxon>
        <taxon>Microbacteriaceae</taxon>
        <taxon>Glaciibacter</taxon>
    </lineage>
</organism>
<dbReference type="PANTHER" id="PTHR31686:SF1">
    <property type="entry name" value="SULFITE EFFLUX PUMP SSU1"/>
    <property type="match status" value="1"/>
</dbReference>
<feature type="transmembrane region" description="Helical" evidence="8">
    <location>
        <begin position="12"/>
        <end position="31"/>
    </location>
</feature>
<protein>
    <submittedName>
        <fullName evidence="9">Tellurite resistance protein TehA-like permease</fullName>
    </submittedName>
</protein>
<feature type="transmembrane region" description="Helical" evidence="8">
    <location>
        <begin position="166"/>
        <end position="194"/>
    </location>
</feature>
<comment type="subcellular location">
    <subcellularLocation>
        <location evidence="1">Cell membrane</location>
        <topology evidence="1">Multi-pass membrane protein</topology>
    </subcellularLocation>
</comment>
<evidence type="ECO:0000256" key="6">
    <source>
        <dbReference type="ARBA" id="ARBA00022989"/>
    </source>
</evidence>
<evidence type="ECO:0000256" key="8">
    <source>
        <dbReference type="SAM" id="Phobius"/>
    </source>
</evidence>
<dbReference type="CDD" id="cd09319">
    <property type="entry name" value="TDT_like_1"/>
    <property type="match status" value="1"/>
</dbReference>
<keyword evidence="7 8" id="KW-0472">Membrane</keyword>
<evidence type="ECO:0000256" key="1">
    <source>
        <dbReference type="ARBA" id="ARBA00004651"/>
    </source>
</evidence>
<evidence type="ECO:0000256" key="7">
    <source>
        <dbReference type="ARBA" id="ARBA00023136"/>
    </source>
</evidence>
<gene>
    <name evidence="9" type="ORF">HNR05_003169</name>
</gene>
<feature type="transmembrane region" description="Helical" evidence="8">
    <location>
        <begin position="100"/>
        <end position="119"/>
    </location>
</feature>
<feature type="transmembrane region" description="Helical" evidence="8">
    <location>
        <begin position="245"/>
        <end position="265"/>
    </location>
</feature>
<feature type="transmembrane region" description="Helical" evidence="8">
    <location>
        <begin position="277"/>
        <end position="299"/>
    </location>
</feature>
<dbReference type="Gene3D" id="1.50.10.150">
    <property type="entry name" value="Voltage-dependent anion channel"/>
    <property type="match status" value="1"/>
</dbReference>
<dbReference type="AlphaFoldDB" id="A0A7Z0EGU5"/>
<keyword evidence="5 8" id="KW-0812">Transmembrane</keyword>
<dbReference type="Proteomes" id="UP000537260">
    <property type="component" value="Unassembled WGS sequence"/>
</dbReference>
<evidence type="ECO:0000313" key="9">
    <source>
        <dbReference type="EMBL" id="NYJ21378.1"/>
    </source>
</evidence>
<evidence type="ECO:0000256" key="4">
    <source>
        <dbReference type="ARBA" id="ARBA00022475"/>
    </source>
</evidence>
<dbReference type="PANTHER" id="PTHR31686">
    <property type="match status" value="1"/>
</dbReference>
<keyword evidence="4" id="KW-1003">Cell membrane</keyword>
<dbReference type="InterPro" id="IPR051629">
    <property type="entry name" value="Sulfite_efflux_TDT"/>
</dbReference>
<dbReference type="EMBL" id="JACCFM010000001">
    <property type="protein sequence ID" value="NYJ21378.1"/>
    <property type="molecule type" value="Genomic_DNA"/>
</dbReference>
<dbReference type="InterPro" id="IPR038665">
    <property type="entry name" value="Voltage-dep_anion_channel_sf"/>
</dbReference>
<dbReference type="RefSeq" id="WP_179579980.1">
    <property type="nucleotide sequence ID" value="NZ_JACCFM010000001.1"/>
</dbReference>
<evidence type="ECO:0000256" key="2">
    <source>
        <dbReference type="ARBA" id="ARBA00008566"/>
    </source>
</evidence>
<keyword evidence="3" id="KW-0813">Transport</keyword>
<sequence>MWRAAIQRLPPGSFAFVMATGIISTGFAAIGQSILSLLLLGIAIGGLLVLAALMLARFIVFRRDVMLDARDPKRAFGFFTIVAAIDVVGIRLYSPEAPTATIVLGILSVPIWLLLTYGVPANLMLRPRTGPVAADIDGSWFLWVVGTQSLATASAALGAHTRSPELAALAVALWGIGVMLYLMLATLVTLRLLTVPSAPGNFNPSYWIYMGATAITVLAGSRILRMPQDLPVMHVTSPVVSGLTYVLWAFGVWWIPLLVIFGVWRHGVHREPVRYSSGLWSIVFPLGMYSVASMHFGAVAQLPLLVSIGEVGIWVAGLAWLVVCAGMVWAGGRFVRGRRPMSAGLAADAAAAGSLR</sequence>
<feature type="transmembrane region" description="Helical" evidence="8">
    <location>
        <begin position="140"/>
        <end position="160"/>
    </location>
</feature>
<evidence type="ECO:0000313" key="10">
    <source>
        <dbReference type="Proteomes" id="UP000537260"/>
    </source>
</evidence>
<comment type="similarity">
    <text evidence="2">Belongs to the tellurite-resistance/dicarboxylate transporter (TDT) family.</text>
</comment>
<accession>A0A7Z0EGU5</accession>
<reference evidence="9 10" key="1">
    <citation type="submission" date="2020-07" db="EMBL/GenBank/DDBJ databases">
        <title>Sequencing the genomes of 1000 actinobacteria strains.</title>
        <authorList>
            <person name="Klenk H.-P."/>
        </authorList>
    </citation>
    <scope>NUCLEOTIDE SEQUENCE [LARGE SCALE GENOMIC DNA]</scope>
    <source>
        <strain evidence="9 10">LI1</strain>
    </source>
</reference>
<comment type="caution">
    <text evidence="9">The sequence shown here is derived from an EMBL/GenBank/DDBJ whole genome shotgun (WGS) entry which is preliminary data.</text>
</comment>
<feature type="transmembrane region" description="Helical" evidence="8">
    <location>
        <begin position="37"/>
        <end position="56"/>
    </location>
</feature>
<proteinExistence type="inferred from homology"/>
<name>A0A7Z0EGU5_9MICO</name>
<feature type="transmembrane region" description="Helical" evidence="8">
    <location>
        <begin position="206"/>
        <end position="225"/>
    </location>
</feature>
<keyword evidence="10" id="KW-1185">Reference proteome</keyword>
<evidence type="ECO:0000256" key="5">
    <source>
        <dbReference type="ARBA" id="ARBA00022692"/>
    </source>
</evidence>